<name>A0A1Q2CZI7_9ACTN</name>
<organism evidence="1 2">
    <name type="scientific">Tessaracoccus flavescens</name>
    <dbReference type="NCBI Taxonomy" id="399497"/>
    <lineage>
        <taxon>Bacteria</taxon>
        <taxon>Bacillati</taxon>
        <taxon>Actinomycetota</taxon>
        <taxon>Actinomycetes</taxon>
        <taxon>Propionibacteriales</taxon>
        <taxon>Propionibacteriaceae</taxon>
        <taxon>Tessaracoccus</taxon>
    </lineage>
</organism>
<dbReference type="RefSeq" id="WP_077350773.1">
    <property type="nucleotide sequence ID" value="NZ_CP019607.1"/>
</dbReference>
<dbReference type="STRING" id="399497.BW733_12155"/>
<dbReference type="AlphaFoldDB" id="A0A1Q2CZI7"/>
<dbReference type="EMBL" id="CP019607">
    <property type="protein sequence ID" value="AQP51454.1"/>
    <property type="molecule type" value="Genomic_DNA"/>
</dbReference>
<evidence type="ECO:0000313" key="1">
    <source>
        <dbReference type="EMBL" id="AQP51454.1"/>
    </source>
</evidence>
<dbReference type="OrthoDB" id="9772545at2"/>
<evidence type="ECO:0008006" key="3">
    <source>
        <dbReference type="Google" id="ProtNLM"/>
    </source>
</evidence>
<dbReference type="SUPFAM" id="SSF51366">
    <property type="entry name" value="Ribulose-phoshate binding barrel"/>
    <property type="match status" value="1"/>
</dbReference>
<gene>
    <name evidence="1" type="ORF">BW733_12155</name>
</gene>
<dbReference type="InterPro" id="IPR011060">
    <property type="entry name" value="RibuloseP-bd_barrel"/>
</dbReference>
<dbReference type="Proteomes" id="UP000188235">
    <property type="component" value="Chromosome"/>
</dbReference>
<accession>A0A1Q2CZI7</accession>
<sequence>MNPRYPTLAACIARLRELGVRRPIYCGVGVATPADYPMVEESGGDGDFVGSTILKLYDQPVKLAETIGQFKASASR</sequence>
<dbReference type="KEGG" id="tfa:BW733_12155"/>
<dbReference type="Gene3D" id="3.20.20.70">
    <property type="entry name" value="Aldolase class I"/>
    <property type="match status" value="1"/>
</dbReference>
<proteinExistence type="predicted"/>
<dbReference type="InterPro" id="IPR013785">
    <property type="entry name" value="Aldolase_TIM"/>
</dbReference>
<keyword evidence="2" id="KW-1185">Reference proteome</keyword>
<reference evidence="1 2" key="1">
    <citation type="journal article" date="2008" name="Int. J. Syst. Evol. Microbiol.">
        <title>Tessaracoccus flavescens sp. nov., isolated from marine sediment.</title>
        <authorList>
            <person name="Lee D.W."/>
            <person name="Lee S.D."/>
        </authorList>
    </citation>
    <scope>NUCLEOTIDE SEQUENCE [LARGE SCALE GENOMIC DNA]</scope>
    <source>
        <strain evidence="1 2">SST-39T</strain>
    </source>
</reference>
<evidence type="ECO:0000313" key="2">
    <source>
        <dbReference type="Proteomes" id="UP000188235"/>
    </source>
</evidence>
<protein>
    <recommendedName>
        <fullName evidence="3">Tryptophan synthase</fullName>
    </recommendedName>
</protein>